<dbReference type="Proteomes" id="UP000005950">
    <property type="component" value="Unassembled WGS sequence"/>
</dbReference>
<dbReference type="AlphaFoldDB" id="B9YB58"/>
<evidence type="ECO:0000313" key="1">
    <source>
        <dbReference type="EMBL" id="EEF66787.1"/>
    </source>
</evidence>
<evidence type="ECO:0000313" key="2">
    <source>
        <dbReference type="Proteomes" id="UP000005950"/>
    </source>
</evidence>
<protein>
    <submittedName>
        <fullName evidence="1">Uncharacterized protein</fullName>
    </submittedName>
</protein>
<organism evidence="1 2">
    <name type="scientific">Holdemania filiformis DSM 12042</name>
    <dbReference type="NCBI Taxonomy" id="545696"/>
    <lineage>
        <taxon>Bacteria</taxon>
        <taxon>Bacillati</taxon>
        <taxon>Bacillota</taxon>
        <taxon>Erysipelotrichia</taxon>
        <taxon>Erysipelotrichales</taxon>
        <taxon>Erysipelotrichaceae</taxon>
        <taxon>Holdemania</taxon>
    </lineage>
</organism>
<comment type="caution">
    <text evidence="1">The sequence shown here is derived from an EMBL/GenBank/DDBJ whole genome shotgun (WGS) entry which is preliminary data.</text>
</comment>
<reference evidence="1 2" key="2">
    <citation type="submission" date="2009-02" db="EMBL/GenBank/DDBJ databases">
        <title>Draft genome sequence of Holdemania filiformis DSM 12042.</title>
        <authorList>
            <person name="Sudarsanam P."/>
            <person name="Ley R."/>
            <person name="Guruge J."/>
            <person name="Turnbaugh P.J."/>
            <person name="Mahowald M."/>
            <person name="Liep D."/>
            <person name="Gordon J."/>
        </authorList>
    </citation>
    <scope>NUCLEOTIDE SEQUENCE [LARGE SCALE GENOMIC DNA]</scope>
    <source>
        <strain evidence="1 2">DSM 12042</strain>
    </source>
</reference>
<dbReference type="EMBL" id="ACCF01000193">
    <property type="protein sequence ID" value="EEF66787.1"/>
    <property type="molecule type" value="Genomic_DNA"/>
</dbReference>
<reference evidence="1 2" key="1">
    <citation type="submission" date="2008-12" db="EMBL/GenBank/DDBJ databases">
        <authorList>
            <person name="Fulton L."/>
            <person name="Clifton S."/>
            <person name="Fulton B."/>
            <person name="Xu J."/>
            <person name="Minx P."/>
            <person name="Pepin K.H."/>
            <person name="Johnson M."/>
            <person name="Bhonagiri V."/>
            <person name="Nash W.E."/>
            <person name="Mardis E.R."/>
            <person name="Wilson R.K."/>
        </authorList>
    </citation>
    <scope>NUCLEOTIDE SEQUENCE [LARGE SCALE GENOMIC DNA]</scope>
    <source>
        <strain evidence="1 2">DSM 12042</strain>
    </source>
</reference>
<dbReference type="STRING" id="545696.HOLDEFILI_03064"/>
<gene>
    <name evidence="1" type="ORF">HOLDEFILI_03064</name>
</gene>
<dbReference type="HOGENOM" id="CLU_3252580_0_0_9"/>
<name>B9YB58_9FIRM</name>
<accession>B9YB58</accession>
<proteinExistence type="predicted"/>
<sequence length="42" mass="4832">MFGILTPPPHLYLKNYNKRKVKMQTLMEKGVKKRSGNGKNKG</sequence>